<dbReference type="GO" id="GO:0003677">
    <property type="term" value="F:DNA binding"/>
    <property type="evidence" value="ECO:0007669"/>
    <property type="project" value="UniProtKB-KW"/>
</dbReference>
<reference evidence="5 6" key="1">
    <citation type="submission" date="2016-10" db="EMBL/GenBank/DDBJ databases">
        <authorList>
            <person name="de Groot N.N."/>
        </authorList>
    </citation>
    <scope>NUCLEOTIDE SEQUENCE [LARGE SCALE GENOMIC DNA]</scope>
    <source>
        <strain evidence="5 6">DSM 26130</strain>
    </source>
</reference>
<dbReference type="STRING" id="662367.SAMN05216167_105156"/>
<dbReference type="Gene3D" id="1.10.10.10">
    <property type="entry name" value="Winged helix-like DNA-binding domain superfamily/Winged helix DNA-binding domain"/>
    <property type="match status" value="1"/>
</dbReference>
<proteinExistence type="predicted"/>
<accession>A0A1I1SLX7</accession>
<protein>
    <submittedName>
        <fullName evidence="5">Regulatory protein, luxR family</fullName>
    </submittedName>
</protein>
<evidence type="ECO:0000313" key="6">
    <source>
        <dbReference type="Proteomes" id="UP000198598"/>
    </source>
</evidence>
<organism evidence="5 6">
    <name type="scientific">Spirosoma endophyticum</name>
    <dbReference type="NCBI Taxonomy" id="662367"/>
    <lineage>
        <taxon>Bacteria</taxon>
        <taxon>Pseudomonadati</taxon>
        <taxon>Bacteroidota</taxon>
        <taxon>Cytophagia</taxon>
        <taxon>Cytophagales</taxon>
        <taxon>Cytophagaceae</taxon>
        <taxon>Spirosoma</taxon>
    </lineage>
</organism>
<dbReference type="SUPFAM" id="SSF46894">
    <property type="entry name" value="C-terminal effector domain of the bipartite response regulators"/>
    <property type="match status" value="1"/>
</dbReference>
<name>A0A1I1SLX7_9BACT</name>
<dbReference type="PROSITE" id="PS00622">
    <property type="entry name" value="HTH_LUXR_1"/>
    <property type="match status" value="1"/>
</dbReference>
<evidence type="ECO:0000256" key="3">
    <source>
        <dbReference type="ARBA" id="ARBA00023163"/>
    </source>
</evidence>
<dbReference type="OrthoDB" id="955168at2"/>
<dbReference type="GO" id="GO:0006355">
    <property type="term" value="P:regulation of DNA-templated transcription"/>
    <property type="evidence" value="ECO:0007669"/>
    <property type="project" value="InterPro"/>
</dbReference>
<dbReference type="CDD" id="cd06170">
    <property type="entry name" value="LuxR_C_like"/>
    <property type="match status" value="1"/>
</dbReference>
<evidence type="ECO:0000256" key="2">
    <source>
        <dbReference type="ARBA" id="ARBA00023125"/>
    </source>
</evidence>
<gene>
    <name evidence="5" type="ORF">SAMN05216167_105156</name>
</gene>
<keyword evidence="6" id="KW-1185">Reference proteome</keyword>
<keyword evidence="1" id="KW-0805">Transcription regulation</keyword>
<dbReference type="InterPro" id="IPR016032">
    <property type="entry name" value="Sig_transdc_resp-reg_C-effctor"/>
</dbReference>
<evidence type="ECO:0000259" key="4">
    <source>
        <dbReference type="PROSITE" id="PS50043"/>
    </source>
</evidence>
<dbReference type="SMART" id="SM00421">
    <property type="entry name" value="HTH_LUXR"/>
    <property type="match status" value="1"/>
</dbReference>
<dbReference type="PROSITE" id="PS50043">
    <property type="entry name" value="HTH_LUXR_2"/>
    <property type="match status" value="1"/>
</dbReference>
<evidence type="ECO:0000313" key="5">
    <source>
        <dbReference type="EMBL" id="SFD47479.1"/>
    </source>
</evidence>
<dbReference type="Proteomes" id="UP000198598">
    <property type="component" value="Unassembled WGS sequence"/>
</dbReference>
<feature type="domain" description="HTH luxR-type" evidence="4">
    <location>
        <begin position="78"/>
        <end position="143"/>
    </location>
</feature>
<sequence>MKKISSLDQDALTALKTALDGLQRFDSDGTIHPYFRRIINALLGSTDDINVWAIRELINKEDERRSRRTTLQIADPDAFKRIKSLGPQEIRVMKLIGEGYHNEAIAGLLSINIRTVANHKTNIASKLGLATVRDLPRFAQANLTVLQ</sequence>
<keyword evidence="2" id="KW-0238">DNA-binding</keyword>
<dbReference type="PANTHER" id="PTHR44688">
    <property type="entry name" value="DNA-BINDING TRANSCRIPTIONAL ACTIVATOR DEVR_DOSR"/>
    <property type="match status" value="1"/>
</dbReference>
<dbReference type="PANTHER" id="PTHR44688:SF16">
    <property type="entry name" value="DNA-BINDING TRANSCRIPTIONAL ACTIVATOR DEVR_DOSR"/>
    <property type="match status" value="1"/>
</dbReference>
<dbReference type="EMBL" id="FOLQ01000005">
    <property type="protein sequence ID" value="SFD47479.1"/>
    <property type="molecule type" value="Genomic_DNA"/>
</dbReference>
<dbReference type="AlphaFoldDB" id="A0A1I1SLX7"/>
<dbReference type="RefSeq" id="WP_093827554.1">
    <property type="nucleotide sequence ID" value="NZ_FOLQ01000005.1"/>
</dbReference>
<dbReference type="PRINTS" id="PR00038">
    <property type="entry name" value="HTHLUXR"/>
</dbReference>
<keyword evidence="3" id="KW-0804">Transcription</keyword>
<evidence type="ECO:0000256" key="1">
    <source>
        <dbReference type="ARBA" id="ARBA00023015"/>
    </source>
</evidence>
<dbReference type="InterPro" id="IPR036388">
    <property type="entry name" value="WH-like_DNA-bd_sf"/>
</dbReference>
<dbReference type="Pfam" id="PF00196">
    <property type="entry name" value="GerE"/>
    <property type="match status" value="1"/>
</dbReference>
<dbReference type="InterPro" id="IPR000792">
    <property type="entry name" value="Tscrpt_reg_LuxR_C"/>
</dbReference>